<keyword evidence="3" id="KW-0808">Transferase</keyword>
<evidence type="ECO:0000256" key="4">
    <source>
        <dbReference type="ARBA" id="ARBA00022729"/>
    </source>
</evidence>
<dbReference type="EC" id="2.4.1.255" evidence="1"/>
<dbReference type="PANTHER" id="PTHR20961">
    <property type="entry name" value="GLYCOSYLTRANSFERASE"/>
    <property type="match status" value="1"/>
</dbReference>
<evidence type="ECO:0000313" key="13">
    <source>
        <dbReference type="EMBL" id="KAF2762923.1"/>
    </source>
</evidence>
<dbReference type="InterPro" id="IPR049625">
    <property type="entry name" value="Glyco_transf_61_cat"/>
</dbReference>
<feature type="chain" id="PRO_5025542545" description="EGF domain-specific O-linked N-acetylglucosamine transferase" evidence="11">
    <location>
        <begin position="17"/>
        <end position="471"/>
    </location>
</feature>
<keyword evidence="6" id="KW-0325">Glycoprotein</keyword>
<evidence type="ECO:0000313" key="14">
    <source>
        <dbReference type="Proteomes" id="UP000799437"/>
    </source>
</evidence>
<evidence type="ECO:0000256" key="9">
    <source>
        <dbReference type="ARBA" id="ARBA00048317"/>
    </source>
</evidence>
<dbReference type="InterPro" id="IPR007657">
    <property type="entry name" value="Glycosyltransferase_61"/>
</dbReference>
<evidence type="ECO:0000256" key="11">
    <source>
        <dbReference type="SAM" id="SignalP"/>
    </source>
</evidence>
<evidence type="ECO:0000256" key="6">
    <source>
        <dbReference type="ARBA" id="ARBA00023180"/>
    </source>
</evidence>
<evidence type="ECO:0000256" key="8">
    <source>
        <dbReference type="ARBA" id="ARBA00042574"/>
    </source>
</evidence>
<reference evidence="13" key="1">
    <citation type="journal article" date="2020" name="Stud. Mycol.">
        <title>101 Dothideomycetes genomes: a test case for predicting lifestyles and emergence of pathogens.</title>
        <authorList>
            <person name="Haridas S."/>
            <person name="Albert R."/>
            <person name="Binder M."/>
            <person name="Bloem J."/>
            <person name="Labutti K."/>
            <person name="Salamov A."/>
            <person name="Andreopoulos B."/>
            <person name="Baker S."/>
            <person name="Barry K."/>
            <person name="Bills G."/>
            <person name="Bluhm B."/>
            <person name="Cannon C."/>
            <person name="Castanera R."/>
            <person name="Culley D."/>
            <person name="Daum C."/>
            <person name="Ezra D."/>
            <person name="Gonzalez J."/>
            <person name="Henrissat B."/>
            <person name="Kuo A."/>
            <person name="Liang C."/>
            <person name="Lipzen A."/>
            <person name="Lutzoni F."/>
            <person name="Magnuson J."/>
            <person name="Mondo S."/>
            <person name="Nolan M."/>
            <person name="Ohm R."/>
            <person name="Pangilinan J."/>
            <person name="Park H.-J."/>
            <person name="Ramirez L."/>
            <person name="Alfaro M."/>
            <person name="Sun H."/>
            <person name="Tritt A."/>
            <person name="Yoshinaga Y."/>
            <person name="Zwiers L.-H."/>
            <person name="Turgeon B."/>
            <person name="Goodwin S."/>
            <person name="Spatafora J."/>
            <person name="Crous P."/>
            <person name="Grigoriev I."/>
        </authorList>
    </citation>
    <scope>NUCLEOTIDE SEQUENCE</scope>
    <source>
        <strain evidence="13">CBS 121739</strain>
    </source>
</reference>
<feature type="signal peptide" evidence="11">
    <location>
        <begin position="1"/>
        <end position="16"/>
    </location>
</feature>
<keyword evidence="2" id="KW-0328">Glycosyltransferase</keyword>
<evidence type="ECO:0000256" key="1">
    <source>
        <dbReference type="ARBA" id="ARBA00011970"/>
    </source>
</evidence>
<proteinExistence type="predicted"/>
<accession>A0A6A6WL73</accession>
<organism evidence="13 14">
    <name type="scientific">Pseudovirgaria hyperparasitica</name>
    <dbReference type="NCBI Taxonomy" id="470096"/>
    <lineage>
        <taxon>Eukaryota</taxon>
        <taxon>Fungi</taxon>
        <taxon>Dikarya</taxon>
        <taxon>Ascomycota</taxon>
        <taxon>Pezizomycotina</taxon>
        <taxon>Dothideomycetes</taxon>
        <taxon>Dothideomycetes incertae sedis</taxon>
        <taxon>Acrospermales</taxon>
        <taxon>Acrospermaceae</taxon>
        <taxon>Pseudovirgaria</taxon>
    </lineage>
</organism>
<evidence type="ECO:0000256" key="10">
    <source>
        <dbReference type="ARBA" id="ARBA00049432"/>
    </source>
</evidence>
<gene>
    <name evidence="13" type="ORF">EJ05DRAFT_471884</name>
</gene>
<evidence type="ECO:0000256" key="7">
    <source>
        <dbReference type="ARBA" id="ARBA00040944"/>
    </source>
</evidence>
<protein>
    <recommendedName>
        <fullName evidence="7">EGF domain-specific O-linked N-acetylglucosamine transferase</fullName>
        <ecNumber evidence="1">2.4.1.255</ecNumber>
    </recommendedName>
    <alternativeName>
        <fullName evidence="8">Extracellular O-linked N-acetylglucosamine transferase</fullName>
    </alternativeName>
</protein>
<dbReference type="OrthoDB" id="529273at2759"/>
<keyword evidence="14" id="KW-1185">Reference proteome</keyword>
<dbReference type="PANTHER" id="PTHR20961:SF148">
    <property type="entry name" value="EGF DOMAIN-SPECIFIC O-LINKED N-ACETYLGLUCOSAMINE TRANSFERASE"/>
    <property type="match status" value="1"/>
</dbReference>
<evidence type="ECO:0000256" key="3">
    <source>
        <dbReference type="ARBA" id="ARBA00022679"/>
    </source>
</evidence>
<comment type="catalytic activity">
    <reaction evidence="10">
        <text>L-threonyl-[protein] + UDP-N-acetyl-alpha-D-glucosamine = 3-O-(N-acetyl-beta-D-glucosaminyl)-L-threonyl-[protein] + UDP + H(+)</text>
        <dbReference type="Rhea" id="RHEA:48908"/>
        <dbReference type="Rhea" id="RHEA-COMP:11060"/>
        <dbReference type="Rhea" id="RHEA-COMP:12252"/>
        <dbReference type="ChEBI" id="CHEBI:15378"/>
        <dbReference type="ChEBI" id="CHEBI:30013"/>
        <dbReference type="ChEBI" id="CHEBI:57705"/>
        <dbReference type="ChEBI" id="CHEBI:58223"/>
        <dbReference type="ChEBI" id="CHEBI:90840"/>
        <dbReference type="EC" id="2.4.1.255"/>
    </reaction>
</comment>
<keyword evidence="4 11" id="KW-0732">Signal</keyword>
<dbReference type="RefSeq" id="XP_033605374.1">
    <property type="nucleotide sequence ID" value="XM_033743056.1"/>
</dbReference>
<dbReference type="EMBL" id="ML996565">
    <property type="protein sequence ID" value="KAF2762923.1"/>
    <property type="molecule type" value="Genomic_DNA"/>
</dbReference>
<feature type="domain" description="Glycosyltransferase 61 catalytic" evidence="12">
    <location>
        <begin position="316"/>
        <end position="395"/>
    </location>
</feature>
<name>A0A6A6WL73_9PEZI</name>
<sequence>MCLLLAFVFTLSWLRDRPLNLAIPLLRTHDEAILNTNPDDAPRNHTSTLDLPVEYQHVPEHTEYCADRYQRNYLEHLRDSAVSYCTNNTSSQLHCFHSKTVPERTDTFCYGTNAAFNATQHKYRLPCAMRQLSEEEVDGGVPPVAEFIGYWYNTGPKNVFGHEVLLRDEQTPQVKSTGRRISVLVKREGGANLWHSLMEIFATSLTLDTLRSTVNPETGAAFLTEADRNNTQVVFLDDDEDGPADELWNMFFATRSTIRLKNITADNVGDIIVPLAGGGNPFWQGDWEARPCEDSELLQVFSARVLEFLHIQTPAREGNVRVTWVKRTGSRRLINEEQLVETAKARIPHIELQVVDFAEIPFRDQVQLVRNTDVLVGVHGAGLTHGMWLQPGSVIAEILPLTLNYKGFRNMAALLGLDYFSVHGTEPKQKSAPRAEWQSGDVELDEEKFVSLVESAVRSTYKKGMRDFDID</sequence>
<evidence type="ECO:0000256" key="2">
    <source>
        <dbReference type="ARBA" id="ARBA00022676"/>
    </source>
</evidence>
<dbReference type="GeneID" id="54484110"/>
<evidence type="ECO:0000256" key="5">
    <source>
        <dbReference type="ARBA" id="ARBA00022824"/>
    </source>
</evidence>
<dbReference type="Proteomes" id="UP000799437">
    <property type="component" value="Unassembled WGS sequence"/>
</dbReference>
<dbReference type="AlphaFoldDB" id="A0A6A6WL73"/>
<dbReference type="GO" id="GO:0097363">
    <property type="term" value="F:protein O-acetylglucosaminyltransferase activity"/>
    <property type="evidence" value="ECO:0007669"/>
    <property type="project" value="UniProtKB-EC"/>
</dbReference>
<dbReference type="Pfam" id="PF04577">
    <property type="entry name" value="Glyco_transf_61"/>
    <property type="match status" value="1"/>
</dbReference>
<dbReference type="GO" id="GO:0005788">
    <property type="term" value="C:endoplasmic reticulum lumen"/>
    <property type="evidence" value="ECO:0007669"/>
    <property type="project" value="TreeGrafter"/>
</dbReference>
<comment type="catalytic activity">
    <reaction evidence="9">
        <text>L-seryl-[protein] + UDP-N-acetyl-alpha-D-glucosamine = 3-O-(N-acetyl-beta-D-glucosaminyl)-L-seryl-[protein] + UDP + H(+)</text>
        <dbReference type="Rhea" id="RHEA:48904"/>
        <dbReference type="Rhea" id="RHEA-COMP:9863"/>
        <dbReference type="Rhea" id="RHEA-COMP:12251"/>
        <dbReference type="ChEBI" id="CHEBI:15378"/>
        <dbReference type="ChEBI" id="CHEBI:29999"/>
        <dbReference type="ChEBI" id="CHEBI:57705"/>
        <dbReference type="ChEBI" id="CHEBI:58223"/>
        <dbReference type="ChEBI" id="CHEBI:90838"/>
        <dbReference type="EC" id="2.4.1.255"/>
    </reaction>
</comment>
<evidence type="ECO:0000259" key="12">
    <source>
        <dbReference type="Pfam" id="PF04577"/>
    </source>
</evidence>
<keyword evidence="5" id="KW-0256">Endoplasmic reticulum</keyword>